<dbReference type="PANTHER" id="PTHR23336">
    <property type="entry name" value="ZINC FINGER CW-TYPE COILED-COIL DOMAIN PROTEIN 3"/>
    <property type="match status" value="1"/>
</dbReference>
<dbReference type="GO" id="GO:0031047">
    <property type="term" value="P:regulatory ncRNA-mediated gene silencing"/>
    <property type="evidence" value="ECO:0007669"/>
    <property type="project" value="UniProtKB-KW"/>
</dbReference>
<keyword evidence="4" id="KW-0378">Hydrolase</keyword>
<dbReference type="eggNOG" id="KOG1845">
    <property type="taxonomic scope" value="Eukaryota"/>
</dbReference>
<evidence type="ECO:0000256" key="6">
    <source>
        <dbReference type="ARBA" id="ARBA00023054"/>
    </source>
</evidence>
<dbReference type="GO" id="GO:0031349">
    <property type="term" value="P:positive regulation of defense response"/>
    <property type="evidence" value="ECO:0007669"/>
    <property type="project" value="UniProtKB-ARBA"/>
</dbReference>
<sequence length="791" mass="88457">MTIIDYVDLCDDEEIIVEEPGPHGQVHAADIHVELVDLTTEEDGVEDQNIHGKDDAVLCTTLHSPNIVAAHGQGDTGHRILTLCKQGFIAVVDDAEEAMQSGNQELSAANDGTGEAMQSVDQGIVVAGDCTEEVMMPRNQDFAAAVVDAEETMQSGTQEFVAEGDNSRDAMQSGNAGQASTCSSMSEQGAITYSSMTEQIATASSSMTGQWNREAAAFLRSRPMSIASPFPRQFWKAGEYSVAAQPTINSDQNHLRIHPKFLHSNATSHKWAFGAIAELLDNAVDEVNNGATFVKIDKIKCPLIDEYSLVIQDDGGGMSPESLRHCLSFGFSKKSGNSSIGQYGNGFKTSTMRLGADVIVFSCTQDNRRLTRSIGLLSYTFLTKTGCNDILVPVVDYEFDASSHTLKKIMDRGEKHFSSNLSTLLKWSPFTTEDDLLNQYGDMGCHGTKLIVFNLWFNDAWEMELDFASDEEDIMISGAPAMPDGKKIVGRLNHMHVANRFRYSLRLPKHFKVILCGRVVEPHHIVNDLIYRECIKYRPQVGINIEVDVITTIGYLRGAPKLDIHGFNVYHKNRLILANFIRPTHDKQDFEKTGLFHRLETRLKEMTLEYWRHHAHLVGYAQVTKAPPPAHYASTLARDDSLAAQASTVAYDDNSRARESVLFDMSSNGESSKRRNSCSVIHWRAQKRQNINDYANQPADVNAVQMKDERIRHLICQKKVLKDECSKLEASEQQLLCKADRLRNELLEWQEMYKKLIDEVKFYDGLYALQRCNCSSFPRYQGSDVGRLTRP</sequence>
<evidence type="ECO:0000256" key="4">
    <source>
        <dbReference type="ARBA" id="ARBA00022759"/>
    </source>
</evidence>
<keyword evidence="6 10" id="KW-0175">Coiled coil</keyword>
<feature type="domain" description="Morc S5" evidence="11">
    <location>
        <begin position="505"/>
        <end position="578"/>
    </location>
</feature>
<dbReference type="Pfam" id="PF17942">
    <property type="entry name" value="Morc6_S5"/>
    <property type="match status" value="1"/>
</dbReference>
<dbReference type="HOGENOM" id="CLU_011516_4_1_1"/>
<evidence type="ECO:0000313" key="12">
    <source>
        <dbReference type="EnsemblPlants" id="OPUNC06G13550.2"/>
    </source>
</evidence>
<evidence type="ECO:0000256" key="7">
    <source>
        <dbReference type="ARBA" id="ARBA00023158"/>
    </source>
</evidence>
<protein>
    <recommendedName>
        <fullName evidence="11">Morc S5 domain-containing protein</fullName>
    </recommendedName>
</protein>
<evidence type="ECO:0000256" key="1">
    <source>
        <dbReference type="ARBA" id="ARBA00004123"/>
    </source>
</evidence>
<dbReference type="EnsemblPlants" id="OPUNC06G13550.2">
    <property type="protein sequence ID" value="OPUNC06G13550.2"/>
    <property type="gene ID" value="OPUNC06G13550"/>
</dbReference>
<dbReference type="InterPro" id="IPR041006">
    <property type="entry name" value="Morc_S5"/>
</dbReference>
<dbReference type="PANTHER" id="PTHR23336:SF65">
    <property type="entry name" value="PROTEIN MICRORCHIDIA 6"/>
    <property type="match status" value="1"/>
</dbReference>
<proteinExistence type="inferred from homology"/>
<evidence type="ECO:0000256" key="3">
    <source>
        <dbReference type="ARBA" id="ARBA00022722"/>
    </source>
</evidence>
<dbReference type="GO" id="GO:0005634">
    <property type="term" value="C:nucleus"/>
    <property type="evidence" value="ECO:0007669"/>
    <property type="project" value="UniProtKB-SubCell"/>
</dbReference>
<evidence type="ECO:0000256" key="8">
    <source>
        <dbReference type="ARBA" id="ARBA00023204"/>
    </source>
</evidence>
<keyword evidence="13" id="KW-1185">Reference proteome</keyword>
<keyword evidence="3" id="KW-0540">Nuclease</keyword>
<dbReference type="InterPro" id="IPR045261">
    <property type="entry name" value="MORC_ATPase"/>
</dbReference>
<evidence type="ECO:0000259" key="11">
    <source>
        <dbReference type="Pfam" id="PF17942"/>
    </source>
</evidence>
<keyword evidence="7" id="KW-0943">RNA-mediated gene silencing</keyword>
<reference evidence="12" key="2">
    <citation type="submission" date="2018-05" db="EMBL/GenBank/DDBJ databases">
        <title>OpunRS2 (Oryza punctata Reference Sequence Version 2).</title>
        <authorList>
            <person name="Zhang J."/>
            <person name="Kudrna D."/>
            <person name="Lee S."/>
            <person name="Talag J."/>
            <person name="Welchert J."/>
            <person name="Wing R.A."/>
        </authorList>
    </citation>
    <scope>NUCLEOTIDE SEQUENCE [LARGE SCALE GENOMIC DNA]</scope>
</reference>
<dbReference type="GO" id="GO:0006281">
    <property type="term" value="P:DNA repair"/>
    <property type="evidence" value="ECO:0007669"/>
    <property type="project" value="UniProtKB-KW"/>
</dbReference>
<dbReference type="GO" id="GO:0004519">
    <property type="term" value="F:endonuclease activity"/>
    <property type="evidence" value="ECO:0007669"/>
    <property type="project" value="UniProtKB-KW"/>
</dbReference>
<reference evidence="12" key="1">
    <citation type="submission" date="2015-04" db="UniProtKB">
        <authorList>
            <consortium name="EnsemblPlants"/>
        </authorList>
    </citation>
    <scope>IDENTIFICATION</scope>
</reference>
<dbReference type="Gramene" id="OPUNC06G13550.1">
    <property type="protein sequence ID" value="OPUNC06G13550.1"/>
    <property type="gene ID" value="OPUNC06G13550"/>
</dbReference>
<dbReference type="AlphaFoldDB" id="A0A0E0LBJ5"/>
<evidence type="ECO:0000313" key="13">
    <source>
        <dbReference type="Proteomes" id="UP000026962"/>
    </source>
</evidence>
<keyword evidence="8" id="KW-0234">DNA repair</keyword>
<dbReference type="EnsemblPlants" id="OPUNC06G13550.1">
    <property type="protein sequence ID" value="OPUNC06G13550.1"/>
    <property type="gene ID" value="OPUNC06G13550"/>
</dbReference>
<keyword evidence="5" id="KW-0227">DNA damage</keyword>
<dbReference type="OMA" id="HMHVANR"/>
<dbReference type="Gramene" id="OPUNC06G13550.2">
    <property type="protein sequence ID" value="OPUNC06G13550.2"/>
    <property type="gene ID" value="OPUNC06G13550"/>
</dbReference>
<comment type="similarity">
    <text evidence="2">Belongs to the MORC ATPase protein family.</text>
</comment>
<dbReference type="Pfam" id="PF13589">
    <property type="entry name" value="HATPase_c_3"/>
    <property type="match status" value="1"/>
</dbReference>
<evidence type="ECO:0000256" key="5">
    <source>
        <dbReference type="ARBA" id="ARBA00022763"/>
    </source>
</evidence>
<feature type="coiled-coil region" evidence="10">
    <location>
        <begin position="725"/>
        <end position="759"/>
    </location>
</feature>
<comment type="subcellular location">
    <subcellularLocation>
        <location evidence="1">Nucleus</location>
    </subcellularLocation>
</comment>
<keyword evidence="4" id="KW-0255">Endonuclease</keyword>
<evidence type="ECO:0000256" key="2">
    <source>
        <dbReference type="ARBA" id="ARBA00007845"/>
    </source>
</evidence>
<keyword evidence="9" id="KW-0539">Nucleus</keyword>
<evidence type="ECO:0000256" key="9">
    <source>
        <dbReference type="ARBA" id="ARBA00023242"/>
    </source>
</evidence>
<accession>A0A0E0LBJ5</accession>
<dbReference type="InterPro" id="IPR036890">
    <property type="entry name" value="HATPase_C_sf"/>
</dbReference>
<dbReference type="GO" id="GO:0016887">
    <property type="term" value="F:ATP hydrolysis activity"/>
    <property type="evidence" value="ECO:0007669"/>
    <property type="project" value="InterPro"/>
</dbReference>
<dbReference type="Gene3D" id="3.30.565.10">
    <property type="entry name" value="Histidine kinase-like ATPase, C-terminal domain"/>
    <property type="match status" value="1"/>
</dbReference>
<organism evidence="12">
    <name type="scientific">Oryza punctata</name>
    <name type="common">Red rice</name>
    <dbReference type="NCBI Taxonomy" id="4537"/>
    <lineage>
        <taxon>Eukaryota</taxon>
        <taxon>Viridiplantae</taxon>
        <taxon>Streptophyta</taxon>
        <taxon>Embryophyta</taxon>
        <taxon>Tracheophyta</taxon>
        <taxon>Spermatophyta</taxon>
        <taxon>Magnoliopsida</taxon>
        <taxon>Liliopsida</taxon>
        <taxon>Poales</taxon>
        <taxon>Poaceae</taxon>
        <taxon>BOP clade</taxon>
        <taxon>Oryzoideae</taxon>
        <taxon>Oryzeae</taxon>
        <taxon>Oryzinae</taxon>
        <taxon>Oryza</taxon>
    </lineage>
</organism>
<dbReference type="SUPFAM" id="SSF55874">
    <property type="entry name" value="ATPase domain of HSP90 chaperone/DNA topoisomerase II/histidine kinase"/>
    <property type="match status" value="1"/>
</dbReference>
<name>A0A0E0LBJ5_ORYPU</name>
<evidence type="ECO:0000256" key="10">
    <source>
        <dbReference type="SAM" id="Coils"/>
    </source>
</evidence>
<dbReference type="Proteomes" id="UP000026962">
    <property type="component" value="Chromosome 6"/>
</dbReference>